<evidence type="ECO:0000313" key="2">
    <source>
        <dbReference type="Proteomes" id="UP000184241"/>
    </source>
</evidence>
<name>A0A1M6BCY2_9CLOT</name>
<evidence type="ECO:0000313" key="1">
    <source>
        <dbReference type="EMBL" id="SHI46313.1"/>
    </source>
</evidence>
<evidence type="ECO:0008006" key="3">
    <source>
        <dbReference type="Google" id="ProtNLM"/>
    </source>
</evidence>
<dbReference type="Proteomes" id="UP000184241">
    <property type="component" value="Unassembled WGS sequence"/>
</dbReference>
<protein>
    <recommendedName>
        <fullName evidence="3">Viral A-type inclusion protein</fullName>
    </recommendedName>
</protein>
<organism evidence="1 2">
    <name type="scientific">Clostridium intestinale DSM 6191</name>
    <dbReference type="NCBI Taxonomy" id="1121320"/>
    <lineage>
        <taxon>Bacteria</taxon>
        <taxon>Bacillati</taxon>
        <taxon>Bacillota</taxon>
        <taxon>Clostridia</taxon>
        <taxon>Eubacteriales</taxon>
        <taxon>Clostridiaceae</taxon>
        <taxon>Clostridium</taxon>
    </lineage>
</organism>
<dbReference type="EMBL" id="FQXU01000014">
    <property type="protein sequence ID" value="SHI46313.1"/>
    <property type="molecule type" value="Genomic_DNA"/>
</dbReference>
<gene>
    <name evidence="1" type="ORF">SAMN02745941_03847</name>
</gene>
<dbReference type="RefSeq" id="WP_073022205.1">
    <property type="nucleotide sequence ID" value="NZ_FQXU01000014.1"/>
</dbReference>
<sequence>MGFLKRNEIKEKEVPIMPEPKVEVKEIEPSFSQKKSLSQRRNLSLFEGDTVKYLIENFPTMSIEIQNGLNNLADILEDTINYIEDRSSEIIKKNREFTTSQEHRDTAIAIYDVVQNINNYVSWMQDEYESNMRKEAPTEVSKAASITNEIKEESVNTAKETSPSQATTEEQIEIYKDFSLKDPKGFTLHNHNVLVEDWDDLLVKTAAILTKQYRSNKNSNKIVKNIQPLEKKSPQNSFRDTVIEMLTEYKINLDEFKIIIKNK</sequence>
<dbReference type="AlphaFoldDB" id="A0A1M6BCY2"/>
<accession>A0A1M6BCY2</accession>
<proteinExistence type="predicted"/>
<reference evidence="1 2" key="1">
    <citation type="submission" date="2016-11" db="EMBL/GenBank/DDBJ databases">
        <authorList>
            <person name="Jaros S."/>
            <person name="Januszkiewicz K."/>
            <person name="Wedrychowicz H."/>
        </authorList>
    </citation>
    <scope>NUCLEOTIDE SEQUENCE [LARGE SCALE GENOMIC DNA]</scope>
    <source>
        <strain evidence="1 2">DSM 6191</strain>
    </source>
</reference>